<evidence type="ECO:0000313" key="3">
    <source>
        <dbReference type="EMBL" id="KAL3523305.1"/>
    </source>
</evidence>
<dbReference type="EMBL" id="JBJUIK010000007">
    <property type="protein sequence ID" value="KAL3523305.1"/>
    <property type="molecule type" value="Genomic_DNA"/>
</dbReference>
<comment type="similarity">
    <text evidence="1">Belongs to the PspA/Vipp/IM30 family.</text>
</comment>
<dbReference type="PANTHER" id="PTHR31088:SF6">
    <property type="entry name" value="PHAGE SHOCK PROTEIN A"/>
    <property type="match status" value="1"/>
</dbReference>
<proteinExistence type="inferred from homology"/>
<dbReference type="AlphaFoldDB" id="A0ABD2ZYI6"/>
<evidence type="ECO:0000256" key="2">
    <source>
        <dbReference type="SAM" id="MobiDB-lite"/>
    </source>
</evidence>
<evidence type="ECO:0000256" key="1">
    <source>
        <dbReference type="ARBA" id="ARBA00043985"/>
    </source>
</evidence>
<accession>A0ABD2ZYI6</accession>
<dbReference type="InterPro" id="IPR007157">
    <property type="entry name" value="PspA_VIPP1"/>
</dbReference>
<dbReference type="PANTHER" id="PTHR31088">
    <property type="entry name" value="MEMBRANE-ASSOCIATED PROTEIN VIPP1, CHLOROPLASTIC"/>
    <property type="match status" value="1"/>
</dbReference>
<feature type="region of interest" description="Disordered" evidence="2">
    <location>
        <begin position="67"/>
        <end position="115"/>
    </location>
</feature>
<keyword evidence="4" id="KW-1185">Reference proteome</keyword>
<comment type="caution">
    <text evidence="3">The sequence shown here is derived from an EMBL/GenBank/DDBJ whole genome shotgun (WGS) entry which is preliminary data.</text>
</comment>
<reference evidence="3 4" key="1">
    <citation type="submission" date="2024-11" db="EMBL/GenBank/DDBJ databases">
        <title>A near-complete genome assembly of Cinchona calisaya.</title>
        <authorList>
            <person name="Lian D.C."/>
            <person name="Zhao X.W."/>
            <person name="Wei L."/>
        </authorList>
    </citation>
    <scope>NUCLEOTIDE SEQUENCE [LARGE SCALE GENOMIC DNA]</scope>
    <source>
        <tissue evidence="3">Nenye</tissue>
    </source>
</reference>
<protein>
    <submittedName>
        <fullName evidence="3">Uncharacterized protein</fullName>
    </submittedName>
</protein>
<sequence>MPVSVSPTYPNSDSAYCGLSSYGDVGTVRGLEIWVMIFQLQNFFFNQFALIESASVDDDLVTLKKELSGGTMKGELPPGRTPVTSSSSSSSSSFPFQDSEIEKELNGLRRKAKDF</sequence>
<organism evidence="3 4">
    <name type="scientific">Cinchona calisaya</name>
    <dbReference type="NCBI Taxonomy" id="153742"/>
    <lineage>
        <taxon>Eukaryota</taxon>
        <taxon>Viridiplantae</taxon>
        <taxon>Streptophyta</taxon>
        <taxon>Embryophyta</taxon>
        <taxon>Tracheophyta</taxon>
        <taxon>Spermatophyta</taxon>
        <taxon>Magnoliopsida</taxon>
        <taxon>eudicotyledons</taxon>
        <taxon>Gunneridae</taxon>
        <taxon>Pentapetalae</taxon>
        <taxon>asterids</taxon>
        <taxon>lamiids</taxon>
        <taxon>Gentianales</taxon>
        <taxon>Rubiaceae</taxon>
        <taxon>Cinchonoideae</taxon>
        <taxon>Cinchoneae</taxon>
        <taxon>Cinchona</taxon>
    </lineage>
</organism>
<name>A0ABD2ZYI6_9GENT</name>
<gene>
    <name evidence="3" type="ORF">ACH5RR_016139</name>
</gene>
<evidence type="ECO:0000313" key="4">
    <source>
        <dbReference type="Proteomes" id="UP001630127"/>
    </source>
</evidence>
<feature type="compositionally biased region" description="Basic and acidic residues" evidence="2">
    <location>
        <begin position="100"/>
        <end position="115"/>
    </location>
</feature>
<dbReference type="Proteomes" id="UP001630127">
    <property type="component" value="Unassembled WGS sequence"/>
</dbReference>